<dbReference type="InterPro" id="IPR000362">
    <property type="entry name" value="Fumarate_lyase_fam"/>
</dbReference>
<accession>A0A8K0D713</accession>
<evidence type="ECO:0000313" key="5">
    <source>
        <dbReference type="Proteomes" id="UP000801492"/>
    </source>
</evidence>
<sequence>MESKKLWGGRFTKPLNTQLDTLNSSIHLDKRMYAEDIVGSQAYARSLKTAELLSDDEVTAICDGLEKVKLEWESGEFLIKEGDEDIHTANERRLKELIGEPATKLHVGRSRNDQVITDMKLWLRSALHKLIELLKELIQVMIKKAGREIDILMPGYTHLQKAQPVRWSHWILSHAWTLKNDANRLREILKRTNVMPLGSGALAGNPFDIDRNVLAYSLGFDGVTQNSMQAVSDRDFVVEFLFCASLIGTHLSRLAEDLIIFSTKEFGFVAVDESFSTGSSLMPQKRNPDSLELIRGIGGSIFGECCGFMMVLKGLPSTYNKDLQSDKEAMFNSFDRLLSILKVTVGTVETLKVNPSKCVEALSFEMLATDLAYYLVRRNVPFREAHHLAGKVVAEAERKKVYIQDLTLEELRNISVHFDADVAKVWNYENSVEQYQAIGGTSKTSVISQIELLKSWLTTECNKP</sequence>
<dbReference type="Pfam" id="PF00206">
    <property type="entry name" value="Lyase_1"/>
    <property type="match status" value="1"/>
</dbReference>
<dbReference type="OrthoDB" id="2561043at2759"/>
<evidence type="ECO:0008006" key="6">
    <source>
        <dbReference type="Google" id="ProtNLM"/>
    </source>
</evidence>
<organism evidence="4 5">
    <name type="scientific">Ignelater luminosus</name>
    <name type="common">Cucubano</name>
    <name type="synonym">Pyrophorus luminosus</name>
    <dbReference type="NCBI Taxonomy" id="2038154"/>
    <lineage>
        <taxon>Eukaryota</taxon>
        <taxon>Metazoa</taxon>
        <taxon>Ecdysozoa</taxon>
        <taxon>Arthropoda</taxon>
        <taxon>Hexapoda</taxon>
        <taxon>Insecta</taxon>
        <taxon>Pterygota</taxon>
        <taxon>Neoptera</taxon>
        <taxon>Endopterygota</taxon>
        <taxon>Coleoptera</taxon>
        <taxon>Polyphaga</taxon>
        <taxon>Elateriformia</taxon>
        <taxon>Elateroidea</taxon>
        <taxon>Elateridae</taxon>
        <taxon>Agrypninae</taxon>
        <taxon>Pyrophorini</taxon>
        <taxon>Ignelater</taxon>
    </lineage>
</organism>
<proteinExistence type="inferred from homology"/>
<dbReference type="InterPro" id="IPR009049">
    <property type="entry name" value="Argininosuccinate_lyase"/>
</dbReference>
<dbReference type="HAMAP" id="MF_00006">
    <property type="entry name" value="Arg_succ_lyase"/>
    <property type="match status" value="1"/>
</dbReference>
<dbReference type="PANTHER" id="PTHR43814:SF1">
    <property type="entry name" value="ARGININOSUCCINATE LYASE"/>
    <property type="match status" value="1"/>
</dbReference>
<dbReference type="PROSITE" id="PS00163">
    <property type="entry name" value="FUMARATE_LYASES"/>
    <property type="match status" value="1"/>
</dbReference>
<dbReference type="Pfam" id="PF14698">
    <property type="entry name" value="ASL_C2"/>
    <property type="match status" value="1"/>
</dbReference>
<keyword evidence="5" id="KW-1185">Reference proteome</keyword>
<dbReference type="CDD" id="cd01359">
    <property type="entry name" value="Argininosuccinate_lyase"/>
    <property type="match status" value="1"/>
</dbReference>
<name>A0A8K0D713_IGNLU</name>
<dbReference type="InterPro" id="IPR020557">
    <property type="entry name" value="Fumarate_lyase_CS"/>
</dbReference>
<feature type="domain" description="Fumarate lyase N-terminal" evidence="2">
    <location>
        <begin position="9"/>
        <end position="303"/>
    </location>
</feature>
<dbReference type="FunFam" id="1.20.200.10:FF:000015">
    <property type="entry name" value="argininosuccinate lyase isoform X2"/>
    <property type="match status" value="1"/>
</dbReference>
<dbReference type="FunFam" id="1.10.275.10:FF:000002">
    <property type="entry name" value="Argininosuccinate lyase"/>
    <property type="match status" value="1"/>
</dbReference>
<dbReference type="PRINTS" id="PR00149">
    <property type="entry name" value="FUMRATELYASE"/>
</dbReference>
<dbReference type="InterPro" id="IPR024083">
    <property type="entry name" value="Fumarase/histidase_N"/>
</dbReference>
<dbReference type="NCBIfam" id="TIGR00838">
    <property type="entry name" value="argH"/>
    <property type="match status" value="1"/>
</dbReference>
<dbReference type="FunFam" id="1.10.40.30:FF:000001">
    <property type="entry name" value="Argininosuccinate lyase"/>
    <property type="match status" value="1"/>
</dbReference>
<dbReference type="GO" id="GO:0004056">
    <property type="term" value="F:argininosuccinate lyase activity"/>
    <property type="evidence" value="ECO:0007669"/>
    <property type="project" value="InterPro"/>
</dbReference>
<comment type="caution">
    <text evidence="4">The sequence shown here is derived from an EMBL/GenBank/DDBJ whole genome shotgun (WGS) entry which is preliminary data.</text>
</comment>
<dbReference type="EMBL" id="VTPC01005723">
    <property type="protein sequence ID" value="KAF2895690.1"/>
    <property type="molecule type" value="Genomic_DNA"/>
</dbReference>
<dbReference type="GO" id="GO:0005829">
    <property type="term" value="C:cytosol"/>
    <property type="evidence" value="ECO:0007669"/>
    <property type="project" value="TreeGrafter"/>
</dbReference>
<gene>
    <name evidence="4" type="ORF">ILUMI_10470</name>
</gene>
<evidence type="ECO:0000259" key="3">
    <source>
        <dbReference type="Pfam" id="PF14698"/>
    </source>
</evidence>
<dbReference type="Gene3D" id="1.10.275.10">
    <property type="entry name" value="Fumarase/aspartase (N-terminal domain)"/>
    <property type="match status" value="1"/>
</dbReference>
<evidence type="ECO:0000313" key="4">
    <source>
        <dbReference type="EMBL" id="KAF2895690.1"/>
    </source>
</evidence>
<comment type="similarity">
    <text evidence="1">Belongs to the lyase 1 family. Argininosuccinate lyase subfamily.</text>
</comment>
<dbReference type="Gene3D" id="1.20.200.10">
    <property type="entry name" value="Fumarase/aspartase (Central domain)"/>
    <property type="match status" value="1"/>
</dbReference>
<dbReference type="PRINTS" id="PR00145">
    <property type="entry name" value="ARGSUCLYASE"/>
</dbReference>
<reference evidence="4" key="1">
    <citation type="submission" date="2019-08" db="EMBL/GenBank/DDBJ databases">
        <title>The genome of the North American firefly Photinus pyralis.</title>
        <authorList>
            <consortium name="Photinus pyralis genome working group"/>
            <person name="Fallon T.R."/>
            <person name="Sander Lower S.E."/>
            <person name="Weng J.-K."/>
        </authorList>
    </citation>
    <scope>NUCLEOTIDE SEQUENCE</scope>
    <source>
        <strain evidence="4">TRF0915ILg1</strain>
        <tissue evidence="4">Whole body</tissue>
    </source>
</reference>
<dbReference type="GO" id="GO:0042450">
    <property type="term" value="P:L-arginine biosynthetic process via ornithine"/>
    <property type="evidence" value="ECO:0007669"/>
    <property type="project" value="InterPro"/>
</dbReference>
<dbReference type="SUPFAM" id="SSF48557">
    <property type="entry name" value="L-aspartase-like"/>
    <property type="match status" value="1"/>
</dbReference>
<dbReference type="InterPro" id="IPR022761">
    <property type="entry name" value="Fumarate_lyase_N"/>
</dbReference>
<evidence type="ECO:0000259" key="2">
    <source>
        <dbReference type="Pfam" id="PF00206"/>
    </source>
</evidence>
<dbReference type="AlphaFoldDB" id="A0A8K0D713"/>
<evidence type="ECO:0000256" key="1">
    <source>
        <dbReference type="ARBA" id="ARBA00010755"/>
    </source>
</evidence>
<dbReference type="Proteomes" id="UP000801492">
    <property type="component" value="Unassembled WGS sequence"/>
</dbReference>
<dbReference type="PANTHER" id="PTHR43814">
    <property type="entry name" value="ARGININOSUCCINATE LYASE"/>
    <property type="match status" value="1"/>
</dbReference>
<dbReference type="InterPro" id="IPR008948">
    <property type="entry name" value="L-Aspartase-like"/>
</dbReference>
<dbReference type="InterPro" id="IPR029419">
    <property type="entry name" value="Arg_succ_lyase_C"/>
</dbReference>
<feature type="domain" description="Argininosuccinate lyase C-terminal" evidence="3">
    <location>
        <begin position="366"/>
        <end position="433"/>
    </location>
</feature>
<protein>
    <recommendedName>
        <fullName evidence="6">Argininosuccinate lyase</fullName>
    </recommendedName>
</protein>
<dbReference type="Gene3D" id="1.10.40.30">
    <property type="entry name" value="Fumarase/aspartase (C-terminal domain)"/>
    <property type="match status" value="1"/>
</dbReference>